<dbReference type="AlphaFoldDB" id="A0A382NUE0"/>
<dbReference type="Pfam" id="PF00106">
    <property type="entry name" value="adh_short"/>
    <property type="match status" value="1"/>
</dbReference>
<dbReference type="SUPFAM" id="SSF51735">
    <property type="entry name" value="NAD(P)-binding Rossmann-fold domains"/>
    <property type="match status" value="1"/>
</dbReference>
<dbReference type="Gene3D" id="3.40.50.720">
    <property type="entry name" value="NAD(P)-binding Rossmann-like Domain"/>
    <property type="match status" value="1"/>
</dbReference>
<feature type="non-terminal residue" evidence="3">
    <location>
        <position position="49"/>
    </location>
</feature>
<evidence type="ECO:0008006" key="4">
    <source>
        <dbReference type="Google" id="ProtNLM"/>
    </source>
</evidence>
<sequence>MNLGIAGKRVLITGGSRGIGKTIAKAFATEGSQVTLVARDEVVLQTVIE</sequence>
<dbReference type="GO" id="GO:0016491">
    <property type="term" value="F:oxidoreductase activity"/>
    <property type="evidence" value="ECO:0007669"/>
    <property type="project" value="UniProtKB-KW"/>
</dbReference>
<evidence type="ECO:0000256" key="1">
    <source>
        <dbReference type="ARBA" id="ARBA00006484"/>
    </source>
</evidence>
<name>A0A382NUE0_9ZZZZ</name>
<dbReference type="EMBL" id="UINC01101944">
    <property type="protein sequence ID" value="SVC63171.1"/>
    <property type="molecule type" value="Genomic_DNA"/>
</dbReference>
<organism evidence="3">
    <name type="scientific">marine metagenome</name>
    <dbReference type="NCBI Taxonomy" id="408172"/>
    <lineage>
        <taxon>unclassified sequences</taxon>
        <taxon>metagenomes</taxon>
        <taxon>ecological metagenomes</taxon>
    </lineage>
</organism>
<dbReference type="PANTHER" id="PTHR44196">
    <property type="entry name" value="DEHYDROGENASE/REDUCTASE SDR FAMILY MEMBER 7B"/>
    <property type="match status" value="1"/>
</dbReference>
<proteinExistence type="inferred from homology"/>
<reference evidence="3" key="1">
    <citation type="submission" date="2018-05" db="EMBL/GenBank/DDBJ databases">
        <authorList>
            <person name="Lanie J.A."/>
            <person name="Ng W.-L."/>
            <person name="Kazmierczak K.M."/>
            <person name="Andrzejewski T.M."/>
            <person name="Davidsen T.M."/>
            <person name="Wayne K.J."/>
            <person name="Tettelin H."/>
            <person name="Glass J.I."/>
            <person name="Rusch D."/>
            <person name="Podicherti R."/>
            <person name="Tsui H.-C.T."/>
            <person name="Winkler M.E."/>
        </authorList>
    </citation>
    <scope>NUCLEOTIDE SEQUENCE</scope>
</reference>
<keyword evidence="2" id="KW-0560">Oxidoreductase</keyword>
<evidence type="ECO:0000313" key="3">
    <source>
        <dbReference type="EMBL" id="SVC63171.1"/>
    </source>
</evidence>
<dbReference type="PANTHER" id="PTHR44196:SF1">
    <property type="entry name" value="DEHYDROGENASE_REDUCTASE SDR FAMILY MEMBER 7B"/>
    <property type="match status" value="1"/>
</dbReference>
<evidence type="ECO:0000256" key="2">
    <source>
        <dbReference type="ARBA" id="ARBA00023002"/>
    </source>
</evidence>
<dbReference type="InterPro" id="IPR036291">
    <property type="entry name" value="NAD(P)-bd_dom_sf"/>
</dbReference>
<dbReference type="GO" id="GO:0016020">
    <property type="term" value="C:membrane"/>
    <property type="evidence" value="ECO:0007669"/>
    <property type="project" value="TreeGrafter"/>
</dbReference>
<protein>
    <recommendedName>
        <fullName evidence="4">SDR family NAD(P)-dependent oxidoreductase</fullName>
    </recommendedName>
</protein>
<comment type="similarity">
    <text evidence="1">Belongs to the short-chain dehydrogenases/reductases (SDR) family.</text>
</comment>
<gene>
    <name evidence="3" type="ORF">METZ01_LOCUS316025</name>
</gene>
<dbReference type="InterPro" id="IPR002347">
    <property type="entry name" value="SDR_fam"/>
</dbReference>
<accession>A0A382NUE0</accession>